<dbReference type="Proteomes" id="UP000805704">
    <property type="component" value="Chromosome 23"/>
</dbReference>
<name>A0ACB7ESZ5_NIBAL</name>
<organism evidence="1 2">
    <name type="scientific">Nibea albiflora</name>
    <name type="common">Yellow drum</name>
    <name type="synonym">Corvina albiflora</name>
    <dbReference type="NCBI Taxonomy" id="240163"/>
    <lineage>
        <taxon>Eukaryota</taxon>
        <taxon>Metazoa</taxon>
        <taxon>Chordata</taxon>
        <taxon>Craniata</taxon>
        <taxon>Vertebrata</taxon>
        <taxon>Euteleostomi</taxon>
        <taxon>Actinopterygii</taxon>
        <taxon>Neopterygii</taxon>
        <taxon>Teleostei</taxon>
        <taxon>Neoteleostei</taxon>
        <taxon>Acanthomorphata</taxon>
        <taxon>Eupercaria</taxon>
        <taxon>Sciaenidae</taxon>
        <taxon>Nibea</taxon>
    </lineage>
</organism>
<reference evidence="1" key="1">
    <citation type="submission" date="2020-04" db="EMBL/GenBank/DDBJ databases">
        <title>A chromosome-scale assembly and high-density genetic map of the yellow drum (Nibea albiflora) genome.</title>
        <authorList>
            <person name="Xu D."/>
            <person name="Zhang W."/>
            <person name="Chen R."/>
            <person name="Tan P."/>
            <person name="Wang L."/>
            <person name="Song H."/>
            <person name="Tian L."/>
            <person name="Zhu Q."/>
            <person name="Wang B."/>
        </authorList>
    </citation>
    <scope>NUCLEOTIDE SEQUENCE</scope>
    <source>
        <strain evidence="1">ZJHYS-2018</strain>
    </source>
</reference>
<comment type="caution">
    <text evidence="1">The sequence shown here is derived from an EMBL/GenBank/DDBJ whole genome shotgun (WGS) entry which is preliminary data.</text>
</comment>
<proteinExistence type="predicted"/>
<protein>
    <submittedName>
        <fullName evidence="1">Uncharacterized protein</fullName>
    </submittedName>
</protein>
<accession>A0ACB7ESZ5</accession>
<keyword evidence="2" id="KW-1185">Reference proteome</keyword>
<gene>
    <name evidence="1" type="ORF">GBF38_010948</name>
</gene>
<sequence length="136" mass="15443">MIGKGREGDKTMGKKEMRTVQERKGKKKTGKDREWKVMIGERGEEDREGEKTNKGKERVNGVSPELTAVATGVPIDPTHSHKRRSPYGTAKVTAVKLMHRISVRTKKGVGRNMRQGEEEGEEEEEEEEVQKVEVWV</sequence>
<evidence type="ECO:0000313" key="2">
    <source>
        <dbReference type="Proteomes" id="UP000805704"/>
    </source>
</evidence>
<evidence type="ECO:0000313" key="1">
    <source>
        <dbReference type="EMBL" id="KAG8005059.1"/>
    </source>
</evidence>
<dbReference type="EMBL" id="CM024811">
    <property type="protein sequence ID" value="KAG8005059.1"/>
    <property type="molecule type" value="Genomic_DNA"/>
</dbReference>